<sequence length="439" mass="48819">MDFVMGLPRTHRRHNSIWVIVDRITKSAHFLSVHTTYSAEDYAKLYIIELVRLHGVPLSIISDRDGQTERTIQILEDILRESFIDFKGSWDDHLPLIEFAYNNGYHSSIQMAPLEALYGRRYISLVGWFEVALRLKAAFIVAFKKGNIKIDDKYNHAIISSSYSSEFFHWVFLPPRGRDKICVQFTLSKPASKISQATTTLGLKKGDLLLADINTQLKNENITTDIKADTNSNIMATVTVDEVYPGLKTIISYDPTSPKIEVQNLNDYAGISTSLGLMTPNPSVNFSGVVGSDLLSLGADLSFDTKSRAITKCNAGLSFNDTNLNASLNLNDKGDCVSASLYYVYDDNPKTRRTVVGAEVSHSFSRNENIFTVGVDDQWVAPDFPLVTLKAKVNSLGKANAMIDLHKHITVSGEVDTRAVVMSAKFGLTLHCKPKHIGF</sequence>
<proteinExistence type="inferred from homology"/>
<accession>A0A2G3AMX8</accession>
<dbReference type="GO" id="GO:0008308">
    <property type="term" value="F:voltage-gated monoatomic anion channel activity"/>
    <property type="evidence" value="ECO:0000318"/>
    <property type="project" value="GO_Central"/>
</dbReference>
<reference evidence="2 3" key="2">
    <citation type="journal article" date="2017" name="Genome Biol.">
        <title>New reference genome sequences of hot pepper reveal the massive evolution of plant disease-resistance genes by retroduplication.</title>
        <authorList>
            <person name="Kim S."/>
            <person name="Park J."/>
            <person name="Yeom S.I."/>
            <person name="Kim Y.M."/>
            <person name="Seo E."/>
            <person name="Kim K.T."/>
            <person name="Kim M.S."/>
            <person name="Lee J.M."/>
            <person name="Cheong K."/>
            <person name="Shin H.S."/>
            <person name="Kim S.B."/>
            <person name="Han K."/>
            <person name="Lee J."/>
            <person name="Park M."/>
            <person name="Lee H.A."/>
            <person name="Lee H.Y."/>
            <person name="Lee Y."/>
            <person name="Oh S."/>
            <person name="Lee J.H."/>
            <person name="Choi E."/>
            <person name="Choi E."/>
            <person name="Lee S.E."/>
            <person name="Jeon J."/>
            <person name="Kim H."/>
            <person name="Choi G."/>
            <person name="Song H."/>
            <person name="Lee J."/>
            <person name="Lee S.C."/>
            <person name="Kwon J.K."/>
            <person name="Lee H.Y."/>
            <person name="Koo N."/>
            <person name="Hong Y."/>
            <person name="Kim R.W."/>
            <person name="Kang W.H."/>
            <person name="Huh J.H."/>
            <person name="Kang B.C."/>
            <person name="Yang T.J."/>
            <person name="Lee Y.H."/>
            <person name="Bennetzen J.L."/>
            <person name="Choi D."/>
        </authorList>
    </citation>
    <scope>NUCLEOTIDE SEQUENCE [LARGE SCALE GENOMIC DNA]</scope>
    <source>
        <strain evidence="3">cv. CM334</strain>
    </source>
</reference>
<dbReference type="InterPro" id="IPR001925">
    <property type="entry name" value="Porin_Euk"/>
</dbReference>
<reference evidence="2 3" key="1">
    <citation type="journal article" date="2014" name="Nat. Genet.">
        <title>Genome sequence of the hot pepper provides insights into the evolution of pungency in Capsicum species.</title>
        <authorList>
            <person name="Kim S."/>
            <person name="Park M."/>
            <person name="Yeom S.I."/>
            <person name="Kim Y.M."/>
            <person name="Lee J.M."/>
            <person name="Lee H.A."/>
            <person name="Seo E."/>
            <person name="Choi J."/>
            <person name="Cheong K."/>
            <person name="Kim K.T."/>
            <person name="Jung K."/>
            <person name="Lee G.W."/>
            <person name="Oh S.K."/>
            <person name="Bae C."/>
            <person name="Kim S.B."/>
            <person name="Lee H.Y."/>
            <person name="Kim S.Y."/>
            <person name="Kim M.S."/>
            <person name="Kang B.C."/>
            <person name="Jo Y.D."/>
            <person name="Yang H.B."/>
            <person name="Jeong H.J."/>
            <person name="Kang W.H."/>
            <person name="Kwon J.K."/>
            <person name="Shin C."/>
            <person name="Lim J.Y."/>
            <person name="Park J.H."/>
            <person name="Huh J.H."/>
            <person name="Kim J.S."/>
            <person name="Kim B.D."/>
            <person name="Cohen O."/>
            <person name="Paran I."/>
            <person name="Suh M.C."/>
            <person name="Lee S.B."/>
            <person name="Kim Y.K."/>
            <person name="Shin Y."/>
            <person name="Noh S.J."/>
            <person name="Park J."/>
            <person name="Seo Y.S."/>
            <person name="Kwon S.Y."/>
            <person name="Kim H.A."/>
            <person name="Park J.M."/>
            <person name="Kim H.J."/>
            <person name="Choi S.B."/>
            <person name="Bosland P.W."/>
            <person name="Reeves G."/>
            <person name="Jo S.H."/>
            <person name="Lee B.W."/>
            <person name="Cho H.T."/>
            <person name="Choi H.S."/>
            <person name="Lee M.S."/>
            <person name="Yu Y."/>
            <person name="Do Choi Y."/>
            <person name="Park B.S."/>
            <person name="van Deynze A."/>
            <person name="Ashrafi H."/>
            <person name="Hill T."/>
            <person name="Kim W.T."/>
            <person name="Pai H.S."/>
            <person name="Ahn H.K."/>
            <person name="Yeam I."/>
            <person name="Giovannoni J.J."/>
            <person name="Rose J.K."/>
            <person name="Sorensen I."/>
            <person name="Lee S.J."/>
            <person name="Kim R.W."/>
            <person name="Choi I.Y."/>
            <person name="Choi B.S."/>
            <person name="Lim J.S."/>
            <person name="Lee Y.H."/>
            <person name="Choi D."/>
        </authorList>
    </citation>
    <scope>NUCLEOTIDE SEQUENCE [LARGE SCALE GENOMIC DNA]</scope>
    <source>
        <strain evidence="3">cv. CM334</strain>
    </source>
</reference>
<evidence type="ECO:0000313" key="3">
    <source>
        <dbReference type="Proteomes" id="UP000222542"/>
    </source>
</evidence>
<dbReference type="InterPro" id="IPR027246">
    <property type="entry name" value="Porin_Euk/Tom40"/>
</dbReference>
<dbReference type="InterPro" id="IPR023614">
    <property type="entry name" value="Porin_dom_sf"/>
</dbReference>
<keyword evidence="3" id="KW-1185">Reference proteome</keyword>
<dbReference type="CDD" id="cd07306">
    <property type="entry name" value="Porin3_VDAC"/>
    <property type="match status" value="1"/>
</dbReference>
<dbReference type="InterPro" id="IPR012337">
    <property type="entry name" value="RNaseH-like_sf"/>
</dbReference>
<dbReference type="Pfam" id="PF01459">
    <property type="entry name" value="Porin_3"/>
    <property type="match status" value="1"/>
</dbReference>
<comment type="caution">
    <text evidence="2">The sequence shown here is derived from an EMBL/GenBank/DDBJ whole genome shotgun (WGS) entry which is preliminary data.</text>
</comment>
<evidence type="ECO:0000313" key="2">
    <source>
        <dbReference type="EMBL" id="PHT95584.1"/>
    </source>
</evidence>
<dbReference type="AlphaFoldDB" id="A0A2G3AMX8"/>
<organism evidence="2 3">
    <name type="scientific">Capsicum annuum</name>
    <name type="common">Capsicum pepper</name>
    <dbReference type="NCBI Taxonomy" id="4072"/>
    <lineage>
        <taxon>Eukaryota</taxon>
        <taxon>Viridiplantae</taxon>
        <taxon>Streptophyta</taxon>
        <taxon>Embryophyta</taxon>
        <taxon>Tracheophyta</taxon>
        <taxon>Spermatophyta</taxon>
        <taxon>Magnoliopsida</taxon>
        <taxon>eudicotyledons</taxon>
        <taxon>Gunneridae</taxon>
        <taxon>Pentapetalae</taxon>
        <taxon>asterids</taxon>
        <taxon>lamiids</taxon>
        <taxon>Solanales</taxon>
        <taxon>Solanaceae</taxon>
        <taxon>Solanoideae</taxon>
        <taxon>Capsiceae</taxon>
        <taxon>Capsicum</taxon>
    </lineage>
</organism>
<dbReference type="SUPFAM" id="SSF53098">
    <property type="entry name" value="Ribonuclease H-like"/>
    <property type="match status" value="1"/>
</dbReference>
<dbReference type="Gene3D" id="2.40.160.10">
    <property type="entry name" value="Porin"/>
    <property type="match status" value="1"/>
</dbReference>
<dbReference type="PANTHER" id="PTHR11743">
    <property type="entry name" value="VOLTAGE-DEPENDENT ANION-SELECTIVE CHANNEL"/>
    <property type="match status" value="1"/>
</dbReference>
<gene>
    <name evidence="2" type="ORF">T459_03466</name>
</gene>
<dbReference type="GO" id="GO:0003676">
    <property type="term" value="F:nucleic acid binding"/>
    <property type="evidence" value="ECO:0007669"/>
    <property type="project" value="InterPro"/>
</dbReference>
<dbReference type="Gramene" id="PHT95584">
    <property type="protein sequence ID" value="PHT95584"/>
    <property type="gene ID" value="T459_03466"/>
</dbReference>
<protein>
    <submittedName>
        <fullName evidence="2">Outer plastidial membrane protein porin</fullName>
    </submittedName>
</protein>
<dbReference type="PANTHER" id="PTHR11743:SF60">
    <property type="entry name" value="MITOCHONDRIAL OUTER MEMBRANE PROTEIN PORIN 1"/>
    <property type="match status" value="1"/>
</dbReference>
<dbReference type="InterPro" id="IPR036397">
    <property type="entry name" value="RNaseH_sf"/>
</dbReference>
<dbReference type="STRING" id="4072.A0A2G3AMX8"/>
<evidence type="ECO:0000256" key="1">
    <source>
        <dbReference type="ARBA" id="ARBA00009624"/>
    </source>
</evidence>
<dbReference type="Proteomes" id="UP000222542">
    <property type="component" value="Unassembled WGS sequence"/>
</dbReference>
<dbReference type="EMBL" id="AYRZ02000001">
    <property type="protein sequence ID" value="PHT95584.1"/>
    <property type="molecule type" value="Genomic_DNA"/>
</dbReference>
<comment type="similarity">
    <text evidence="1">Belongs to the eukaryotic mitochondrial porin (TC 1.B.8.1) family.</text>
</comment>
<dbReference type="Gene3D" id="3.30.420.10">
    <property type="entry name" value="Ribonuclease H-like superfamily/Ribonuclease H"/>
    <property type="match status" value="2"/>
</dbReference>
<name>A0A2G3AMX8_CAPAN</name>
<dbReference type="GO" id="GO:0005741">
    <property type="term" value="C:mitochondrial outer membrane"/>
    <property type="evidence" value="ECO:0000318"/>
    <property type="project" value="GO_Central"/>
</dbReference>